<evidence type="ECO:0000256" key="2">
    <source>
        <dbReference type="SAM" id="Phobius"/>
    </source>
</evidence>
<keyword evidence="2" id="KW-0812">Transmembrane</keyword>
<dbReference type="RefSeq" id="WP_002650399.1">
    <property type="nucleotide sequence ID" value="NZ_CH672376.1"/>
</dbReference>
<protein>
    <submittedName>
        <fullName evidence="3">Uncharacterized protein</fullName>
    </submittedName>
</protein>
<feature type="transmembrane region" description="Helical" evidence="2">
    <location>
        <begin position="70"/>
        <end position="96"/>
    </location>
</feature>
<gene>
    <name evidence="3" type="ORF">DSM3645_12516</name>
</gene>
<organism evidence="3 4">
    <name type="scientific">Blastopirellula marina DSM 3645</name>
    <dbReference type="NCBI Taxonomy" id="314230"/>
    <lineage>
        <taxon>Bacteria</taxon>
        <taxon>Pseudomonadati</taxon>
        <taxon>Planctomycetota</taxon>
        <taxon>Planctomycetia</taxon>
        <taxon>Pirellulales</taxon>
        <taxon>Pirellulaceae</taxon>
        <taxon>Blastopirellula</taxon>
    </lineage>
</organism>
<dbReference type="AlphaFoldDB" id="A3ZRS3"/>
<feature type="transmembrane region" description="Helical" evidence="2">
    <location>
        <begin position="145"/>
        <end position="178"/>
    </location>
</feature>
<evidence type="ECO:0000256" key="1">
    <source>
        <dbReference type="SAM" id="MobiDB-lite"/>
    </source>
</evidence>
<name>A3ZRS3_9BACT</name>
<proteinExistence type="predicted"/>
<dbReference type="HOGENOM" id="CLU_1286710_0_0_0"/>
<feature type="region of interest" description="Disordered" evidence="1">
    <location>
        <begin position="1"/>
        <end position="61"/>
    </location>
</feature>
<dbReference type="Proteomes" id="UP000004358">
    <property type="component" value="Unassembled WGS sequence"/>
</dbReference>
<evidence type="ECO:0000313" key="3">
    <source>
        <dbReference type="EMBL" id="EAQ80842.1"/>
    </source>
</evidence>
<keyword evidence="2" id="KW-0472">Membrane</keyword>
<dbReference type="EMBL" id="AANZ01000007">
    <property type="protein sequence ID" value="EAQ80842.1"/>
    <property type="molecule type" value="Genomic_DNA"/>
</dbReference>
<reference evidence="3 4" key="1">
    <citation type="submission" date="2006-02" db="EMBL/GenBank/DDBJ databases">
        <authorList>
            <person name="Amann R."/>
            <person name="Ferriera S."/>
            <person name="Johnson J."/>
            <person name="Kravitz S."/>
            <person name="Halpern A."/>
            <person name="Remington K."/>
            <person name="Beeson K."/>
            <person name="Tran B."/>
            <person name="Rogers Y.-H."/>
            <person name="Friedman R."/>
            <person name="Venter J.C."/>
        </authorList>
    </citation>
    <scope>NUCLEOTIDE SEQUENCE [LARGE SCALE GENOMIC DNA]</scope>
    <source>
        <strain evidence="3 4">DSM 3645</strain>
    </source>
</reference>
<keyword evidence="2" id="KW-1133">Transmembrane helix</keyword>
<sequence length="188" mass="20473">MAGKKVRCPKCQSIQQVPAAEPEPESEYGVKAEDDDFWSQTAGAASNPFESPAATPSHTRQGYSEREARSFVAIPGTVLYILALVAFTLSVVMLGIELLKWLAAPNDISAARRAGRIAGPLVLMSLTYATSQGANHLRNLREPGYVWFALIMSMSPCGTFLFCPVAIPFAIWGIVLMCDRRIAAYFRG</sequence>
<accession>A3ZRS3</accession>
<dbReference type="OrthoDB" id="278173at2"/>
<evidence type="ECO:0000313" key="4">
    <source>
        <dbReference type="Proteomes" id="UP000004358"/>
    </source>
</evidence>
<comment type="caution">
    <text evidence="3">The sequence shown here is derived from an EMBL/GenBank/DDBJ whole genome shotgun (WGS) entry which is preliminary data.</text>
</comment>